<dbReference type="Gene3D" id="1.25.40.20">
    <property type="entry name" value="Ankyrin repeat-containing domain"/>
    <property type="match status" value="1"/>
</dbReference>
<organism evidence="1 2">
    <name type="scientific">Anisodus tanguticus</name>
    <dbReference type="NCBI Taxonomy" id="243964"/>
    <lineage>
        <taxon>Eukaryota</taxon>
        <taxon>Viridiplantae</taxon>
        <taxon>Streptophyta</taxon>
        <taxon>Embryophyta</taxon>
        <taxon>Tracheophyta</taxon>
        <taxon>Spermatophyta</taxon>
        <taxon>Magnoliopsida</taxon>
        <taxon>eudicotyledons</taxon>
        <taxon>Gunneridae</taxon>
        <taxon>Pentapetalae</taxon>
        <taxon>asterids</taxon>
        <taxon>lamiids</taxon>
        <taxon>Solanales</taxon>
        <taxon>Solanaceae</taxon>
        <taxon>Solanoideae</taxon>
        <taxon>Hyoscyameae</taxon>
        <taxon>Anisodus</taxon>
    </lineage>
</organism>
<proteinExistence type="predicted"/>
<dbReference type="EMBL" id="JAVYJV010000007">
    <property type="protein sequence ID" value="KAK4366246.1"/>
    <property type="molecule type" value="Genomic_DNA"/>
</dbReference>
<keyword evidence="2" id="KW-1185">Reference proteome</keyword>
<name>A0AAE1SC92_9SOLA</name>
<protein>
    <submittedName>
        <fullName evidence="1">Uncharacterized protein</fullName>
    </submittedName>
</protein>
<sequence>MGQRLSCGTSDEHGLFTAVQCGDLETVKGLIERNPSVVHHSTVYDGQSALHIAAANGQIEERLDPYSDYSPDLDPLYLSPVAEY</sequence>
<dbReference type="AlphaFoldDB" id="A0AAE1SC92"/>
<dbReference type="SUPFAM" id="SSF48403">
    <property type="entry name" value="Ankyrin repeat"/>
    <property type="match status" value="1"/>
</dbReference>
<comment type="caution">
    <text evidence="1">The sequence shown here is derived from an EMBL/GenBank/DDBJ whole genome shotgun (WGS) entry which is preliminary data.</text>
</comment>
<evidence type="ECO:0000313" key="1">
    <source>
        <dbReference type="EMBL" id="KAK4366246.1"/>
    </source>
</evidence>
<dbReference type="InterPro" id="IPR036770">
    <property type="entry name" value="Ankyrin_rpt-contain_sf"/>
</dbReference>
<dbReference type="Proteomes" id="UP001291623">
    <property type="component" value="Unassembled WGS sequence"/>
</dbReference>
<reference evidence="1" key="1">
    <citation type="submission" date="2023-12" db="EMBL/GenBank/DDBJ databases">
        <title>Genome assembly of Anisodus tanguticus.</title>
        <authorList>
            <person name="Wang Y.-J."/>
        </authorList>
    </citation>
    <scope>NUCLEOTIDE SEQUENCE</scope>
    <source>
        <strain evidence="1">KB-2021</strain>
        <tissue evidence="1">Leaf</tissue>
    </source>
</reference>
<evidence type="ECO:0000313" key="2">
    <source>
        <dbReference type="Proteomes" id="UP001291623"/>
    </source>
</evidence>
<accession>A0AAE1SC92</accession>
<gene>
    <name evidence="1" type="ORF">RND71_014126</name>
</gene>